<name>A0A5C1K909_9CAUD</name>
<reference evidence="1 2" key="1">
    <citation type="submission" date="2019-06" db="EMBL/GenBank/DDBJ databases">
        <title>A distant relative of Phikzvirus genus phages from a therapeutic phage collection.</title>
        <authorList>
            <person name="Hejnowicz M.S."/>
            <person name="Dabrowski K."/>
            <person name="Gawor J."/>
            <person name="Weber-Dabrowska B."/>
            <person name="Gromadka R."/>
            <person name="Lobocka M.B."/>
        </authorList>
    </citation>
    <scope>NUCLEOTIDE SEQUENCE [LARGE SCALE GENOMIC DNA]</scope>
</reference>
<dbReference type="Proteomes" id="UP000322144">
    <property type="component" value="Segment"/>
</dbReference>
<sequence length="54" mass="6291">MGDKSERIALLEQRLDDMAIQFESIVKMLSESRRIIERQQTALASLQRKVSRKS</sequence>
<proteinExistence type="predicted"/>
<dbReference type="KEGG" id="vg:77937012"/>
<organism evidence="1 2">
    <name type="scientific">Pseudomonas phage vB_PaeM_PS119XW</name>
    <dbReference type="NCBI Taxonomy" id="2601632"/>
    <lineage>
        <taxon>Viruses</taxon>
        <taxon>Duplodnaviria</taxon>
        <taxon>Heunggongvirae</taxon>
        <taxon>Uroviricota</taxon>
        <taxon>Caudoviricetes</taxon>
        <taxon>Chimalliviridae</taxon>
        <taxon>Pawinskivirus</taxon>
        <taxon>Pawinskivirus PS119XW</taxon>
    </lineage>
</organism>
<evidence type="ECO:0000313" key="1">
    <source>
        <dbReference type="EMBL" id="QEM41991.1"/>
    </source>
</evidence>
<dbReference type="GeneID" id="77937012"/>
<evidence type="ECO:0000313" key="2">
    <source>
        <dbReference type="Proteomes" id="UP000322144"/>
    </source>
</evidence>
<dbReference type="EMBL" id="MN103543">
    <property type="protein sequence ID" value="QEM41991.1"/>
    <property type="molecule type" value="Genomic_DNA"/>
</dbReference>
<dbReference type="RefSeq" id="YP_010661002.1">
    <property type="nucleotide sequence ID" value="NC_070882.1"/>
</dbReference>
<protein>
    <submittedName>
        <fullName evidence="1">Uncharacterized protein</fullName>
    </submittedName>
</protein>
<accession>A0A5C1K909</accession>
<keyword evidence="2" id="KW-1185">Reference proteome</keyword>